<reference evidence="1 2" key="1">
    <citation type="submission" date="2014-06" db="EMBL/GenBank/DDBJ databases">
        <title>Draft genome sequence of Bacillus manliponensis JCM 15802 (MCCC 1A00708).</title>
        <authorList>
            <person name="Lai Q."/>
            <person name="Liu Y."/>
            <person name="Shao Z."/>
        </authorList>
    </citation>
    <scope>NUCLEOTIDE SEQUENCE [LARGE SCALE GENOMIC DNA]</scope>
    <source>
        <strain evidence="1 2">JCM 15802</strain>
    </source>
</reference>
<name>A0A073KG42_9BACI</name>
<evidence type="ECO:0000313" key="1">
    <source>
        <dbReference type="EMBL" id="KEK21283.1"/>
    </source>
</evidence>
<gene>
    <name evidence="1" type="ORF">BAMA_00490</name>
</gene>
<accession>A0A073KG42</accession>
<dbReference type="eggNOG" id="ENOG5032NCS">
    <property type="taxonomic scope" value="Bacteria"/>
</dbReference>
<dbReference type="EMBL" id="JOTN01000001">
    <property type="protein sequence ID" value="KEK21283.1"/>
    <property type="molecule type" value="Genomic_DNA"/>
</dbReference>
<comment type="caution">
    <text evidence="1">The sequence shown here is derived from an EMBL/GenBank/DDBJ whole genome shotgun (WGS) entry which is preliminary data.</text>
</comment>
<dbReference type="AlphaFoldDB" id="A0A073KG42"/>
<dbReference type="STRING" id="574376.BAMA_00490"/>
<evidence type="ECO:0008006" key="3">
    <source>
        <dbReference type="Google" id="ProtNLM"/>
    </source>
</evidence>
<organism evidence="1 2">
    <name type="scientific">Bacillus manliponensis</name>
    <dbReference type="NCBI Taxonomy" id="574376"/>
    <lineage>
        <taxon>Bacteria</taxon>
        <taxon>Bacillati</taxon>
        <taxon>Bacillota</taxon>
        <taxon>Bacilli</taxon>
        <taxon>Bacillales</taxon>
        <taxon>Bacillaceae</taxon>
        <taxon>Bacillus</taxon>
        <taxon>Bacillus cereus group</taxon>
    </lineage>
</organism>
<evidence type="ECO:0000313" key="2">
    <source>
        <dbReference type="Proteomes" id="UP000027822"/>
    </source>
</evidence>
<proteinExistence type="predicted"/>
<dbReference type="InterPro" id="IPR019723">
    <property type="entry name" value="Uncharacterised_YfmQ"/>
</dbReference>
<protein>
    <recommendedName>
        <fullName evidence="3">YfmQ</fullName>
    </recommendedName>
</protein>
<dbReference type="OrthoDB" id="2718899at2"/>
<sequence>MVTWFFIVSLILMAAFKILVASMPNSVVEKIIRHFELHPVLDDTNASVTINGSTLKDTDKTKIIRQFNEALFLEKYYFPPQHEGTPVVINSKKGKRDVTFFLYNDEDHIDVIKQYKKKAVGYSLRSKDLQDNPLFTQFTSKTVS</sequence>
<dbReference type="Pfam" id="PF10787">
    <property type="entry name" value="YfmQ"/>
    <property type="match status" value="1"/>
</dbReference>
<dbReference type="Proteomes" id="UP000027822">
    <property type="component" value="Unassembled WGS sequence"/>
</dbReference>
<keyword evidence="2" id="KW-1185">Reference proteome</keyword>